<keyword evidence="2 5" id="KW-0238">DNA-binding</keyword>
<keyword evidence="1" id="KW-0805">Transcription regulation</keyword>
<evidence type="ECO:0000256" key="2">
    <source>
        <dbReference type="ARBA" id="ARBA00023125"/>
    </source>
</evidence>
<dbReference type="PANTHER" id="PTHR44688:SF16">
    <property type="entry name" value="DNA-BINDING TRANSCRIPTIONAL ACTIVATOR DEVR_DOSR"/>
    <property type="match status" value="1"/>
</dbReference>
<reference evidence="5 6" key="1">
    <citation type="submission" date="2024-06" db="EMBL/GenBank/DDBJ databases">
        <title>Genomic Encyclopedia of Type Strains, Phase IV (KMG-IV): sequencing the most valuable type-strain genomes for metagenomic binning, comparative biology and taxonomic classification.</title>
        <authorList>
            <person name="Goeker M."/>
        </authorList>
    </citation>
    <scope>NUCLEOTIDE SEQUENCE [LARGE SCALE GENOMIC DNA]</scope>
    <source>
        <strain evidence="5 6">DSM 21460</strain>
    </source>
</reference>
<dbReference type="InterPro" id="IPR000792">
    <property type="entry name" value="Tscrpt_reg_LuxR_C"/>
</dbReference>
<dbReference type="Proteomes" id="UP001549162">
    <property type="component" value="Unassembled WGS sequence"/>
</dbReference>
<organism evidence="5 6">
    <name type="scientific">Peptoniphilus olsenii</name>
    <dbReference type="NCBI Taxonomy" id="411570"/>
    <lineage>
        <taxon>Bacteria</taxon>
        <taxon>Bacillati</taxon>
        <taxon>Bacillota</taxon>
        <taxon>Tissierellia</taxon>
        <taxon>Tissierellales</taxon>
        <taxon>Peptoniphilaceae</taxon>
        <taxon>Peptoniphilus</taxon>
    </lineage>
</organism>
<name>A0ABV2JCJ0_9FIRM</name>
<dbReference type="PROSITE" id="PS50043">
    <property type="entry name" value="HTH_LUXR_2"/>
    <property type="match status" value="1"/>
</dbReference>
<evidence type="ECO:0000256" key="1">
    <source>
        <dbReference type="ARBA" id="ARBA00023015"/>
    </source>
</evidence>
<keyword evidence="3" id="KW-0804">Transcription</keyword>
<keyword evidence="6" id="KW-1185">Reference proteome</keyword>
<dbReference type="GO" id="GO:0003677">
    <property type="term" value="F:DNA binding"/>
    <property type="evidence" value="ECO:0007669"/>
    <property type="project" value="UniProtKB-KW"/>
</dbReference>
<dbReference type="SMART" id="SM00421">
    <property type="entry name" value="HTH_LUXR"/>
    <property type="match status" value="1"/>
</dbReference>
<evidence type="ECO:0000256" key="3">
    <source>
        <dbReference type="ARBA" id="ARBA00023163"/>
    </source>
</evidence>
<evidence type="ECO:0000313" key="5">
    <source>
        <dbReference type="EMBL" id="MET3618318.1"/>
    </source>
</evidence>
<sequence>MTKKIALQIDSEILKIGIHQILNELKIYEISELDDIKQIQEQAINFDLLLFDNKSLCDVNIKKIQIIEETQIPIIFYHSLVTTKVSKEELLEAVDKTLRSYLYVEKRVKQFKEEQRNKFNKLKKLTTREKVLIEEIIKGKTNKEISSVLYISEKTVKNNLTELYKKLEIKNRRELEKKYKNLLTMNK</sequence>
<proteinExistence type="predicted"/>
<dbReference type="Pfam" id="PF00196">
    <property type="entry name" value="GerE"/>
    <property type="match status" value="1"/>
</dbReference>
<dbReference type="InterPro" id="IPR016032">
    <property type="entry name" value="Sig_transdc_resp-reg_C-effctor"/>
</dbReference>
<dbReference type="EMBL" id="JBEPMA010000020">
    <property type="protein sequence ID" value="MET3618318.1"/>
    <property type="molecule type" value="Genomic_DNA"/>
</dbReference>
<dbReference type="SUPFAM" id="SSF46894">
    <property type="entry name" value="C-terminal effector domain of the bipartite response regulators"/>
    <property type="match status" value="1"/>
</dbReference>
<dbReference type="PRINTS" id="PR00038">
    <property type="entry name" value="HTHLUXR"/>
</dbReference>
<dbReference type="RefSeq" id="WP_354369504.1">
    <property type="nucleotide sequence ID" value="NZ_JBEPMA010000020.1"/>
</dbReference>
<dbReference type="Gene3D" id="3.40.50.2300">
    <property type="match status" value="1"/>
</dbReference>
<protein>
    <submittedName>
        <fullName evidence="5">DNA-binding CsgD family transcriptional regulator</fullName>
    </submittedName>
</protein>
<evidence type="ECO:0000313" key="6">
    <source>
        <dbReference type="Proteomes" id="UP001549162"/>
    </source>
</evidence>
<dbReference type="CDD" id="cd06170">
    <property type="entry name" value="LuxR_C_like"/>
    <property type="match status" value="1"/>
</dbReference>
<feature type="domain" description="HTH luxR-type" evidence="4">
    <location>
        <begin position="118"/>
        <end position="183"/>
    </location>
</feature>
<gene>
    <name evidence="5" type="ORF">ABID14_001956</name>
</gene>
<accession>A0ABV2JCJ0</accession>
<dbReference type="PANTHER" id="PTHR44688">
    <property type="entry name" value="DNA-BINDING TRANSCRIPTIONAL ACTIVATOR DEVR_DOSR"/>
    <property type="match status" value="1"/>
</dbReference>
<comment type="caution">
    <text evidence="5">The sequence shown here is derived from an EMBL/GenBank/DDBJ whole genome shotgun (WGS) entry which is preliminary data.</text>
</comment>
<evidence type="ECO:0000259" key="4">
    <source>
        <dbReference type="PROSITE" id="PS50043"/>
    </source>
</evidence>